<feature type="domain" description="TfoX N-terminal" evidence="1">
    <location>
        <begin position="13"/>
        <end position="97"/>
    </location>
</feature>
<organism evidence="2 3">
    <name type="scientific">Mesoterricola sediminis</name>
    <dbReference type="NCBI Taxonomy" id="2927980"/>
    <lineage>
        <taxon>Bacteria</taxon>
        <taxon>Pseudomonadati</taxon>
        <taxon>Acidobacteriota</taxon>
        <taxon>Holophagae</taxon>
        <taxon>Holophagales</taxon>
        <taxon>Holophagaceae</taxon>
        <taxon>Mesoterricola</taxon>
    </lineage>
</organism>
<evidence type="ECO:0000259" key="1">
    <source>
        <dbReference type="Pfam" id="PF04993"/>
    </source>
</evidence>
<protein>
    <submittedName>
        <fullName evidence="2">Competence protein TfoX</fullName>
    </submittedName>
</protein>
<evidence type="ECO:0000313" key="3">
    <source>
        <dbReference type="Proteomes" id="UP001228113"/>
    </source>
</evidence>
<gene>
    <name evidence="2" type="ORF">METESE_25890</name>
</gene>
<dbReference type="SUPFAM" id="SSF159894">
    <property type="entry name" value="YgaC/TfoX-N like"/>
    <property type="match status" value="1"/>
</dbReference>
<proteinExistence type="predicted"/>
<accession>A0AA48KCZ0</accession>
<name>A0AA48KCZ0_9BACT</name>
<reference evidence="2" key="1">
    <citation type="journal article" date="2023" name="Int. J. Syst. Evol. Microbiol.">
        <title>Mesoterricola silvestris gen. nov., sp. nov., Mesoterricola sediminis sp. nov., Geothrix oryzae sp. nov., Geothrix edaphica sp. nov., Geothrix rubra sp. nov., and Geothrix limicola sp. nov., six novel members of Acidobacteriota isolated from soils.</title>
        <authorList>
            <person name="Itoh H."/>
            <person name="Sugisawa Y."/>
            <person name="Mise K."/>
            <person name="Xu Z."/>
            <person name="Kuniyasu M."/>
            <person name="Ushijima N."/>
            <person name="Kawano K."/>
            <person name="Kobayashi E."/>
            <person name="Shiratori Y."/>
            <person name="Masuda Y."/>
            <person name="Senoo K."/>
        </authorList>
    </citation>
    <scope>NUCLEOTIDE SEQUENCE</scope>
    <source>
        <strain evidence="2">W786</strain>
    </source>
</reference>
<dbReference type="RefSeq" id="WP_243332791.1">
    <property type="nucleotide sequence ID" value="NZ_AP027081.1"/>
</dbReference>
<dbReference type="Gene3D" id="3.30.1460.30">
    <property type="entry name" value="YgaC/TfoX-N like chaperone"/>
    <property type="match status" value="1"/>
</dbReference>
<dbReference type="EMBL" id="AP027081">
    <property type="protein sequence ID" value="BDU77631.1"/>
    <property type="molecule type" value="Genomic_DNA"/>
</dbReference>
<dbReference type="KEGG" id="msea:METESE_25890"/>
<sequence length="109" mass="12114">MATSERTMTFLVDQLQEAGPVSAKKMFGEYGLFLDGRMFGIIADEQLFFKPTEAGRRLFPEAPYAAPYPGAKPCMCIPPERWDDPDWLAPLARATAAELPLPKPKKPKA</sequence>
<dbReference type="Pfam" id="PF04993">
    <property type="entry name" value="TfoX_N"/>
    <property type="match status" value="1"/>
</dbReference>
<evidence type="ECO:0000313" key="2">
    <source>
        <dbReference type="EMBL" id="BDU77631.1"/>
    </source>
</evidence>
<keyword evidence="3" id="KW-1185">Reference proteome</keyword>
<dbReference type="AlphaFoldDB" id="A0AA48KCZ0"/>
<dbReference type="InterPro" id="IPR007076">
    <property type="entry name" value="TfoX_N"/>
</dbReference>
<dbReference type="Proteomes" id="UP001228113">
    <property type="component" value="Chromosome"/>
</dbReference>